<evidence type="ECO:0000256" key="8">
    <source>
        <dbReference type="ARBA" id="ARBA00023315"/>
    </source>
</evidence>
<comment type="pathway">
    <text evidence="9">Protein modification; lipoprotein biosynthesis (N-acyl transfer).</text>
</comment>
<evidence type="ECO:0000256" key="6">
    <source>
        <dbReference type="ARBA" id="ARBA00022989"/>
    </source>
</evidence>
<proteinExistence type="inferred from homology"/>
<evidence type="ECO:0000256" key="3">
    <source>
        <dbReference type="ARBA" id="ARBA00022475"/>
    </source>
</evidence>
<accession>A0A9Q8YXU6</accession>
<evidence type="ECO:0000256" key="9">
    <source>
        <dbReference type="HAMAP-Rule" id="MF_01148"/>
    </source>
</evidence>
<dbReference type="PROSITE" id="PS50263">
    <property type="entry name" value="CN_HYDROLASE"/>
    <property type="match status" value="1"/>
</dbReference>
<protein>
    <recommendedName>
        <fullName evidence="9">Apolipoprotein N-acyltransferase</fullName>
        <shortName evidence="9">ALP N-acyltransferase</shortName>
        <ecNumber evidence="9">2.3.1.269</ecNumber>
    </recommendedName>
</protein>
<dbReference type="Proteomes" id="UP001056980">
    <property type="component" value="Chromosome"/>
</dbReference>
<dbReference type="SUPFAM" id="SSF56317">
    <property type="entry name" value="Carbon-nitrogen hydrolase"/>
    <property type="match status" value="1"/>
</dbReference>
<comment type="similarity">
    <text evidence="2 9">Belongs to the CN hydrolase family. Apolipoprotein N-acyltransferase subfamily.</text>
</comment>
<feature type="transmembrane region" description="Helical" evidence="9">
    <location>
        <begin position="122"/>
        <end position="143"/>
    </location>
</feature>
<dbReference type="Pfam" id="PF20154">
    <property type="entry name" value="LNT_N"/>
    <property type="match status" value="1"/>
</dbReference>
<feature type="transmembrane region" description="Helical" evidence="9">
    <location>
        <begin position="150"/>
        <end position="173"/>
    </location>
</feature>
<dbReference type="InterPro" id="IPR003010">
    <property type="entry name" value="C-N_Hydrolase"/>
</dbReference>
<dbReference type="GO" id="GO:0042158">
    <property type="term" value="P:lipoprotein biosynthetic process"/>
    <property type="evidence" value="ECO:0007669"/>
    <property type="project" value="UniProtKB-UniRule"/>
</dbReference>
<dbReference type="HAMAP" id="MF_01148">
    <property type="entry name" value="Lnt"/>
    <property type="match status" value="1"/>
</dbReference>
<feature type="transmembrane region" description="Helical" evidence="9">
    <location>
        <begin position="220"/>
        <end position="238"/>
    </location>
</feature>
<feature type="transmembrane region" description="Helical" evidence="9">
    <location>
        <begin position="80"/>
        <end position="102"/>
    </location>
</feature>
<keyword evidence="8 9" id="KW-0012">Acyltransferase</keyword>
<evidence type="ECO:0000256" key="7">
    <source>
        <dbReference type="ARBA" id="ARBA00023136"/>
    </source>
</evidence>
<organism evidence="11 12">
    <name type="scientific">Bartonella taylorii</name>
    <dbReference type="NCBI Taxonomy" id="33046"/>
    <lineage>
        <taxon>Bacteria</taxon>
        <taxon>Pseudomonadati</taxon>
        <taxon>Pseudomonadota</taxon>
        <taxon>Alphaproteobacteria</taxon>
        <taxon>Hyphomicrobiales</taxon>
        <taxon>Bartonellaceae</taxon>
        <taxon>Bartonella</taxon>
    </lineage>
</organism>
<dbReference type="CDD" id="cd07571">
    <property type="entry name" value="ALP_N-acyl_transferase"/>
    <property type="match status" value="1"/>
</dbReference>
<dbReference type="PANTHER" id="PTHR38686:SF1">
    <property type="entry name" value="APOLIPOPROTEIN N-ACYLTRANSFERASE"/>
    <property type="match status" value="1"/>
</dbReference>
<dbReference type="RefSeq" id="WP_198935085.1">
    <property type="nucleotide sequence ID" value="NZ_CP083444.1"/>
</dbReference>
<dbReference type="InterPro" id="IPR036526">
    <property type="entry name" value="C-N_Hydrolase_sf"/>
</dbReference>
<dbReference type="AlphaFoldDB" id="A0A9Q8YXU6"/>
<dbReference type="GO" id="GO:0016410">
    <property type="term" value="F:N-acyltransferase activity"/>
    <property type="evidence" value="ECO:0007669"/>
    <property type="project" value="UniProtKB-UniRule"/>
</dbReference>
<gene>
    <name evidence="9 11" type="primary">lnt</name>
    <name evidence="11" type="ORF">LAJ60_07295</name>
</gene>
<feature type="transmembrane region" description="Helical" evidence="9">
    <location>
        <begin position="518"/>
        <end position="538"/>
    </location>
</feature>
<dbReference type="InterPro" id="IPR004563">
    <property type="entry name" value="Apolipo_AcylTrfase"/>
</dbReference>
<dbReference type="InterPro" id="IPR045378">
    <property type="entry name" value="LNT_N"/>
</dbReference>
<comment type="subcellular location">
    <subcellularLocation>
        <location evidence="1 9">Cell membrane</location>
        <topology evidence="1 9">Multi-pass membrane protein</topology>
    </subcellularLocation>
</comment>
<dbReference type="GO" id="GO:0005886">
    <property type="term" value="C:plasma membrane"/>
    <property type="evidence" value="ECO:0007669"/>
    <property type="project" value="UniProtKB-SubCell"/>
</dbReference>
<dbReference type="EMBL" id="CP083444">
    <property type="protein sequence ID" value="USP02662.1"/>
    <property type="molecule type" value="Genomic_DNA"/>
</dbReference>
<name>A0A9Q8YXU6_BARTA</name>
<dbReference type="Pfam" id="PF00795">
    <property type="entry name" value="CN_hydrolase"/>
    <property type="match status" value="1"/>
</dbReference>
<comment type="function">
    <text evidence="9">Catalyzes the phospholipid dependent N-acylation of the N-terminal cysteine of apolipoprotein, the last step in lipoprotein maturation.</text>
</comment>
<evidence type="ECO:0000256" key="5">
    <source>
        <dbReference type="ARBA" id="ARBA00022692"/>
    </source>
</evidence>
<keyword evidence="7 9" id="KW-0472">Membrane</keyword>
<dbReference type="NCBIfam" id="TIGR00546">
    <property type="entry name" value="lnt"/>
    <property type="match status" value="1"/>
</dbReference>
<dbReference type="PANTHER" id="PTHR38686">
    <property type="entry name" value="APOLIPOPROTEIN N-ACYLTRANSFERASE"/>
    <property type="match status" value="1"/>
</dbReference>
<dbReference type="EC" id="2.3.1.269" evidence="9"/>
<dbReference type="KEGG" id="btay:LAJ60_07295"/>
<feature type="transmembrane region" description="Helical" evidence="9">
    <location>
        <begin position="51"/>
        <end position="73"/>
    </location>
</feature>
<reference evidence="11" key="1">
    <citation type="journal article" date="2022" name="Proc. Natl. Acad. Sci. U.S.A.">
        <title>Identification of the Bartonella autotransporter CFA as a protective antigen and hypervariable target of neutralizing antibodies in mice.</title>
        <authorList>
            <person name="Siewert L.K."/>
            <person name="Korotaev A."/>
            <person name="Sedzicki J."/>
            <person name="Fromm K."/>
            <person name="Pinschewer D.D."/>
            <person name="Dehio C."/>
        </authorList>
    </citation>
    <scope>NUCLEOTIDE SEQUENCE</scope>
    <source>
        <strain evidence="11">IBS296</strain>
    </source>
</reference>
<feature type="domain" description="CN hydrolase" evidence="10">
    <location>
        <begin position="259"/>
        <end position="508"/>
    </location>
</feature>
<evidence type="ECO:0000256" key="2">
    <source>
        <dbReference type="ARBA" id="ARBA00010065"/>
    </source>
</evidence>
<evidence type="ECO:0000313" key="12">
    <source>
        <dbReference type="Proteomes" id="UP001056980"/>
    </source>
</evidence>
<sequence length="544" mass="60702">MRILRTMPSLKNSQTFLRNFTLFLFSVSSWKRQIWVFLCGAFTSFALPPFYLTPLCFLTFPIFIVLLDSICAIQNNKKRFLTYALSCGIFGFSYFICSLWWLCNALLTDPVTFGWAVPFAILGPPLYLSLYWFFAGFIVGFLWTQGIARFFVLAFALGLAEWLRAILFTGFPWNALGYTAMPTPILMQLDAIVGLYGMNILAVLVYSLPTVLLTDEKKKTPLSLCLSLILIHSGFGFYRLNTASNTADYQKSNHWVRIVQPSIKQNVKLSDALPETILAAHMNLSTMPTANQNPEPDFIVWPEASVPYILNDSPAIAMHIASLLKPKQWAIIGAIRVNHDFPNVQTQYFNTIAVINNKGDILSTSDKLHLVPFGEYLPYQNLLEKIGLRALADTIGGYSAASVRKTVMMPNGFSYLPLICYEVIFPNEMTFKGPSPQAIINVTNDAWFGVTPGPYQHLQQAQLRAVELGIPLIRAANNGISAVIDSYGRIVVALQQNAVGVIDSQIPSPITPIGSNEYRIFSTFILFIIMLLCGIGFGSTKQLK</sequence>
<evidence type="ECO:0000313" key="11">
    <source>
        <dbReference type="EMBL" id="USP02662.1"/>
    </source>
</evidence>
<keyword evidence="3 9" id="KW-1003">Cell membrane</keyword>
<evidence type="ECO:0000259" key="10">
    <source>
        <dbReference type="PROSITE" id="PS50263"/>
    </source>
</evidence>
<keyword evidence="6 9" id="KW-1133">Transmembrane helix</keyword>
<feature type="transmembrane region" description="Helical" evidence="9">
    <location>
        <begin position="185"/>
        <end position="208"/>
    </location>
</feature>
<comment type="catalytic activity">
    <reaction evidence="9">
        <text>N-terminal S-1,2-diacyl-sn-glyceryl-L-cysteinyl-[lipoprotein] + a glycerophospholipid = N-acyl-S-1,2-diacyl-sn-glyceryl-L-cysteinyl-[lipoprotein] + a 2-acyl-sn-glycero-3-phospholipid + H(+)</text>
        <dbReference type="Rhea" id="RHEA:48228"/>
        <dbReference type="Rhea" id="RHEA-COMP:14681"/>
        <dbReference type="Rhea" id="RHEA-COMP:14684"/>
        <dbReference type="ChEBI" id="CHEBI:15378"/>
        <dbReference type="ChEBI" id="CHEBI:136912"/>
        <dbReference type="ChEBI" id="CHEBI:140656"/>
        <dbReference type="ChEBI" id="CHEBI:140657"/>
        <dbReference type="ChEBI" id="CHEBI:140660"/>
        <dbReference type="EC" id="2.3.1.269"/>
    </reaction>
</comment>
<dbReference type="Gene3D" id="3.60.110.10">
    <property type="entry name" value="Carbon-nitrogen hydrolase"/>
    <property type="match status" value="1"/>
</dbReference>
<keyword evidence="4 9" id="KW-0808">Transferase</keyword>
<evidence type="ECO:0000256" key="1">
    <source>
        <dbReference type="ARBA" id="ARBA00004651"/>
    </source>
</evidence>
<keyword evidence="5 9" id="KW-0812">Transmembrane</keyword>
<evidence type="ECO:0000256" key="4">
    <source>
        <dbReference type="ARBA" id="ARBA00022679"/>
    </source>
</evidence>